<keyword evidence="3" id="KW-0731">Sigma factor</keyword>
<dbReference type="InterPro" id="IPR014284">
    <property type="entry name" value="RNA_pol_sigma-70_dom"/>
</dbReference>
<keyword evidence="2" id="KW-0805">Transcription regulation</keyword>
<evidence type="ECO:0000259" key="6">
    <source>
        <dbReference type="Pfam" id="PF08281"/>
    </source>
</evidence>
<evidence type="ECO:0000256" key="3">
    <source>
        <dbReference type="ARBA" id="ARBA00023082"/>
    </source>
</evidence>
<dbReference type="SUPFAM" id="SSF88659">
    <property type="entry name" value="Sigma3 and sigma4 domains of RNA polymerase sigma factors"/>
    <property type="match status" value="1"/>
</dbReference>
<reference evidence="7 8" key="1">
    <citation type="submission" date="2020-08" db="EMBL/GenBank/DDBJ databases">
        <title>Genome public.</title>
        <authorList>
            <person name="Liu C."/>
            <person name="Sun Q."/>
        </authorList>
    </citation>
    <scope>NUCLEOTIDE SEQUENCE [LARGE SCALE GENOMIC DNA]</scope>
    <source>
        <strain evidence="7 8">NSJ-37</strain>
    </source>
</reference>
<evidence type="ECO:0000313" key="7">
    <source>
        <dbReference type="EMBL" id="MBC8562143.1"/>
    </source>
</evidence>
<dbReference type="InterPro" id="IPR013325">
    <property type="entry name" value="RNA_pol_sigma_r2"/>
</dbReference>
<dbReference type="NCBIfam" id="TIGR02937">
    <property type="entry name" value="sigma70-ECF"/>
    <property type="match status" value="1"/>
</dbReference>
<gene>
    <name evidence="7" type="ORF">H8704_05785</name>
</gene>
<keyword evidence="4" id="KW-0804">Transcription</keyword>
<name>A0ABR7N0H7_9FIRM</name>
<proteinExistence type="inferred from homology"/>
<evidence type="ECO:0000256" key="4">
    <source>
        <dbReference type="ARBA" id="ARBA00023163"/>
    </source>
</evidence>
<dbReference type="Gene3D" id="1.10.10.10">
    <property type="entry name" value="Winged helix-like DNA-binding domain superfamily/Winged helix DNA-binding domain"/>
    <property type="match status" value="1"/>
</dbReference>
<dbReference type="SUPFAM" id="SSF88946">
    <property type="entry name" value="Sigma2 domain of RNA polymerase sigma factors"/>
    <property type="match status" value="1"/>
</dbReference>
<evidence type="ECO:0000313" key="8">
    <source>
        <dbReference type="Proteomes" id="UP000606193"/>
    </source>
</evidence>
<feature type="domain" description="RNA polymerase sigma factor 70 region 4 type 2" evidence="6">
    <location>
        <begin position="111"/>
        <end position="161"/>
    </location>
</feature>
<sequence length="173" mass="20003">MSSQEMEQIIQEYGDDIYRFCFHLTGSREEADDLYQDTFVKAIQIGHRLDRGGNIKSFLMGISVNLWKNRTKKDKRRRELIPEVSYESAEWVISGQNDPLSNILEQEVGRDVMTAVKQLPDKQRVVVLLHYTQDYSTGEIAGILHIPRGTVLSRLAKARQNIRLYLEGRGYEV</sequence>
<evidence type="ECO:0000256" key="2">
    <source>
        <dbReference type="ARBA" id="ARBA00023015"/>
    </source>
</evidence>
<protein>
    <submittedName>
        <fullName evidence="7">RNA polymerase sigma factor</fullName>
    </submittedName>
</protein>
<dbReference type="InterPro" id="IPR007627">
    <property type="entry name" value="RNA_pol_sigma70_r2"/>
</dbReference>
<dbReference type="InterPro" id="IPR036388">
    <property type="entry name" value="WH-like_DNA-bd_sf"/>
</dbReference>
<comment type="caution">
    <text evidence="7">The sequence shown here is derived from an EMBL/GenBank/DDBJ whole genome shotgun (WGS) entry which is preliminary data.</text>
</comment>
<dbReference type="InterPro" id="IPR039425">
    <property type="entry name" value="RNA_pol_sigma-70-like"/>
</dbReference>
<dbReference type="InterPro" id="IPR013249">
    <property type="entry name" value="RNA_pol_sigma70_r4_t2"/>
</dbReference>
<dbReference type="CDD" id="cd06171">
    <property type="entry name" value="Sigma70_r4"/>
    <property type="match status" value="1"/>
</dbReference>
<dbReference type="PANTHER" id="PTHR43133:SF60">
    <property type="entry name" value="RNA POLYMERASE SIGMA FACTOR SIGV"/>
    <property type="match status" value="1"/>
</dbReference>
<dbReference type="Gene3D" id="1.10.1740.10">
    <property type="match status" value="1"/>
</dbReference>
<dbReference type="Proteomes" id="UP000606193">
    <property type="component" value="Unassembled WGS sequence"/>
</dbReference>
<dbReference type="Pfam" id="PF04542">
    <property type="entry name" value="Sigma70_r2"/>
    <property type="match status" value="1"/>
</dbReference>
<comment type="similarity">
    <text evidence="1">Belongs to the sigma-70 factor family. ECF subfamily.</text>
</comment>
<dbReference type="InterPro" id="IPR013324">
    <property type="entry name" value="RNA_pol_sigma_r3/r4-like"/>
</dbReference>
<evidence type="ECO:0000259" key="5">
    <source>
        <dbReference type="Pfam" id="PF04542"/>
    </source>
</evidence>
<dbReference type="PANTHER" id="PTHR43133">
    <property type="entry name" value="RNA POLYMERASE ECF-TYPE SIGMA FACTO"/>
    <property type="match status" value="1"/>
</dbReference>
<evidence type="ECO:0000256" key="1">
    <source>
        <dbReference type="ARBA" id="ARBA00010641"/>
    </source>
</evidence>
<dbReference type="RefSeq" id="WP_249297654.1">
    <property type="nucleotide sequence ID" value="NZ_JACRSX010000005.1"/>
</dbReference>
<accession>A0ABR7N0H7</accession>
<organism evidence="7 8">
    <name type="scientific">Jutongia huaianensis</name>
    <dbReference type="NCBI Taxonomy" id="2763668"/>
    <lineage>
        <taxon>Bacteria</taxon>
        <taxon>Bacillati</taxon>
        <taxon>Bacillota</taxon>
        <taxon>Clostridia</taxon>
        <taxon>Lachnospirales</taxon>
        <taxon>Lachnospiraceae</taxon>
        <taxon>Jutongia</taxon>
    </lineage>
</organism>
<dbReference type="EMBL" id="JACRSX010000005">
    <property type="protein sequence ID" value="MBC8562143.1"/>
    <property type="molecule type" value="Genomic_DNA"/>
</dbReference>
<dbReference type="Pfam" id="PF08281">
    <property type="entry name" value="Sigma70_r4_2"/>
    <property type="match status" value="1"/>
</dbReference>
<feature type="domain" description="RNA polymerase sigma-70 region 2" evidence="5">
    <location>
        <begin position="10"/>
        <end position="76"/>
    </location>
</feature>
<keyword evidence="8" id="KW-1185">Reference proteome</keyword>